<dbReference type="Proteomes" id="UP001328733">
    <property type="component" value="Unassembled WGS sequence"/>
</dbReference>
<evidence type="ECO:0000256" key="1">
    <source>
        <dbReference type="SAM" id="MobiDB-lite"/>
    </source>
</evidence>
<keyword evidence="3" id="KW-1185">Reference proteome</keyword>
<organism evidence="2 3">
    <name type="scientific">Pannus brasiliensis CCIBt3594</name>
    <dbReference type="NCBI Taxonomy" id="1427578"/>
    <lineage>
        <taxon>Bacteria</taxon>
        <taxon>Bacillati</taxon>
        <taxon>Cyanobacteriota</taxon>
        <taxon>Cyanophyceae</taxon>
        <taxon>Oscillatoriophycideae</taxon>
        <taxon>Chroococcales</taxon>
        <taxon>Microcystaceae</taxon>
        <taxon>Pannus</taxon>
    </lineage>
</organism>
<evidence type="ECO:0000313" key="2">
    <source>
        <dbReference type="EMBL" id="MEG3437854.1"/>
    </source>
</evidence>
<accession>A0AAW9QS38</accession>
<gene>
    <name evidence="2" type="ORF">V0288_12070</name>
</gene>
<comment type="caution">
    <text evidence="2">The sequence shown here is derived from an EMBL/GenBank/DDBJ whole genome shotgun (WGS) entry which is preliminary data.</text>
</comment>
<feature type="region of interest" description="Disordered" evidence="1">
    <location>
        <begin position="1175"/>
        <end position="1195"/>
    </location>
</feature>
<name>A0AAW9QS38_9CHRO</name>
<sequence length="1195" mass="133925">MTIYLDHFDTKLRLDLGVKEPLKNCLAEYLFPSARFSIGEISPDSVAVKDLRPYRGRSLQFASGKRMYFSDHRARDLLYPNPSDGAAYGSLPFTPCLSFHALEKIRVLVIDDTTGDSNGILPKEQARRLVGDCYGKMSPNLAERLTGKTDTPFQFRLGIRPQEGCAVYRIAKGTLAPDFRLETLTGTIVRTENRIKAGYDLILPTSSFKGRKGADAIKLGEYLLDLGIGVKALAEYGRQSLGAQVLVNYPKGVDADVLPILREKAEELASAQADVRALSRYFVRTYEERKARLEEENSEDLAVLSPLDALAGEETADTRSREQLFYELLKTDLEHHGQLLEHPYVIDELRRFVQRQWMDIATGRAIVFQSALAQPSLDLKENEVCVPRIPDGVELIVTRSPLVNSNGVITLTNRHLPHLMKLEGSIHIHPETAAKHLQADFDGDRLAFERADKYPALTAEIKESLLPENRYPDVIKRAKVLYQGSFESITVSAVENDIGKIANRIMMAVTLRWETLSLPEEKKPGYVKDVAEYYRGLLARSADPEKEFSIPDRYRADIEAIAGLPEEPSPQEIETALQRMRDIQFRIVGDLSNELQVAVDGPKSALRPDKTILSVCKEIGGYVPVLWLAGRDKSRNPSVYRTHPLITGNHGPIDRTITVANEKWTESHLVARSPVEFRNLFPEPAGRVFSDIAGEIKEAYNDYLKAARSLEDLKTQNPELSEPYIEVTSATSGKTLYLTRLDRFGVLESELRGRDWSFPLDLRLEKNNFDREIPNSLIAIATLEENGEFVEKAIGAIAISDLKRHDLKAGIKLTGGTAAIRPGITHERIEGIYKALDEYVEMVRSQHPPGERSELAAALWQGAHTRDDYGTKKALLAFKLFPDEVIERLKQLQFTELKVVGLHFPTNEYGNRQWRGEEVDCEIALHPLPDKTGQIEEKRVIKVGGKVLAPLTSESSSLPVGTKFRGAIVSEPSSSVIATTPKGNTLKIGQVKNCAYRGRDWKGEDVKISVANVRNGAGKTIPLVTLNGNALGILDRDSEMKLKERGLLKEGGLTLSARLENSPPTTARVMVKPETVLYPWQEREREQRDEARRALYREKYEAYTTEILKNPSFKDVSPRDIDIEVAIRAYSDGRDSHEVAGILSQSDRVREWKASVPDPGEYIGLAREYLRQVRSSAEQRLGQTPPSRQQYSDRG</sequence>
<protein>
    <submittedName>
        <fullName evidence="2">Uncharacterized protein</fullName>
    </submittedName>
</protein>
<reference evidence="2 3" key="1">
    <citation type="submission" date="2024-01" db="EMBL/GenBank/DDBJ databases">
        <title>Genomic insights into the taxonomy and metabolism of the cyanobacterium Pannus brasiliensis CCIBt3594.</title>
        <authorList>
            <person name="Machado M."/>
            <person name="Botero N.B."/>
            <person name="Andreote A.P.D."/>
            <person name="Feitosa A.M.T."/>
            <person name="Popin R."/>
            <person name="Sivonen K."/>
            <person name="Fiore M.F."/>
        </authorList>
    </citation>
    <scope>NUCLEOTIDE SEQUENCE [LARGE SCALE GENOMIC DNA]</scope>
    <source>
        <strain evidence="2 3">CCIBt3594</strain>
    </source>
</reference>
<proteinExistence type="predicted"/>
<dbReference type="RefSeq" id="WP_332865332.1">
    <property type="nucleotide sequence ID" value="NZ_JBAFSM010000020.1"/>
</dbReference>
<dbReference type="AlphaFoldDB" id="A0AAW9QS38"/>
<dbReference type="EMBL" id="JBAFSM010000020">
    <property type="protein sequence ID" value="MEG3437854.1"/>
    <property type="molecule type" value="Genomic_DNA"/>
</dbReference>
<evidence type="ECO:0000313" key="3">
    <source>
        <dbReference type="Proteomes" id="UP001328733"/>
    </source>
</evidence>